<dbReference type="AlphaFoldDB" id="K2NL54"/>
<name>K2NL54_9HYPH</name>
<dbReference type="Proteomes" id="UP000007374">
    <property type="component" value="Unassembled WGS sequence"/>
</dbReference>
<dbReference type="STRING" id="721133.SAMN05216176_11795"/>
<dbReference type="PATRIC" id="fig|1231190.3.peg.4618"/>
<gene>
    <name evidence="1" type="ORF">NA8A_22366</name>
</gene>
<evidence type="ECO:0000313" key="1">
    <source>
        <dbReference type="EMBL" id="EKF40160.1"/>
    </source>
</evidence>
<accession>K2NL54</accession>
<comment type="caution">
    <text evidence="1">The sequence shown here is derived from an EMBL/GenBank/DDBJ whole genome shotgun (WGS) entry which is preliminary data.</text>
</comment>
<keyword evidence="2" id="KW-1185">Reference proteome</keyword>
<dbReference type="EMBL" id="AMSI01000023">
    <property type="protein sequence ID" value="EKF40160.1"/>
    <property type="molecule type" value="Genomic_DNA"/>
</dbReference>
<organism evidence="1 2">
    <name type="scientific">Nitratireductor indicus C115</name>
    <dbReference type="NCBI Taxonomy" id="1231190"/>
    <lineage>
        <taxon>Bacteria</taxon>
        <taxon>Pseudomonadati</taxon>
        <taxon>Pseudomonadota</taxon>
        <taxon>Alphaproteobacteria</taxon>
        <taxon>Hyphomicrobiales</taxon>
        <taxon>Phyllobacteriaceae</taxon>
        <taxon>Nitratireductor</taxon>
    </lineage>
</organism>
<sequence>MERIRRLSQELSNALADWIEEEMQGEKWAIRIFPPASDRHAIFLENLNAYQSPNWDMVFPSSKGV</sequence>
<proteinExistence type="predicted"/>
<reference evidence="1 2" key="1">
    <citation type="journal article" date="2012" name="J. Bacteriol.">
        <title>Genome Sequence of Nitratireductor indicus Type Strain C115.</title>
        <authorList>
            <person name="Lai Q."/>
            <person name="Li G."/>
            <person name="Yu Z."/>
            <person name="Shao Z."/>
        </authorList>
    </citation>
    <scope>NUCLEOTIDE SEQUENCE [LARGE SCALE GENOMIC DNA]</scope>
    <source>
        <strain evidence="1 2">C115</strain>
    </source>
</reference>
<evidence type="ECO:0000313" key="2">
    <source>
        <dbReference type="Proteomes" id="UP000007374"/>
    </source>
</evidence>
<protein>
    <submittedName>
        <fullName evidence="1">Uncharacterized protein</fullName>
    </submittedName>
</protein>